<evidence type="ECO:0000313" key="6">
    <source>
        <dbReference type="Proteomes" id="UP000179360"/>
    </source>
</evidence>
<evidence type="ECO:0000256" key="3">
    <source>
        <dbReference type="ARBA" id="ARBA00022833"/>
    </source>
</evidence>
<feature type="domain" description="CENP-V/GFA" evidence="4">
    <location>
        <begin position="4"/>
        <end position="118"/>
    </location>
</feature>
<proteinExistence type="inferred from homology"/>
<dbReference type="Proteomes" id="UP000179360">
    <property type="component" value="Unassembled WGS sequence"/>
</dbReference>
<dbReference type="PANTHER" id="PTHR28620">
    <property type="entry name" value="CENTROMERE PROTEIN V"/>
    <property type="match status" value="1"/>
</dbReference>
<dbReference type="GO" id="GO:0016846">
    <property type="term" value="F:carbon-sulfur lyase activity"/>
    <property type="evidence" value="ECO:0007669"/>
    <property type="project" value="InterPro"/>
</dbReference>
<dbReference type="InterPro" id="IPR006913">
    <property type="entry name" value="CENP-V/GFA"/>
</dbReference>
<dbReference type="PANTHER" id="PTHR28620:SF1">
    <property type="entry name" value="CENP-V_GFA DOMAIN-CONTAINING PROTEIN"/>
    <property type="match status" value="1"/>
</dbReference>
<dbReference type="InterPro" id="IPR011057">
    <property type="entry name" value="Mss4-like_sf"/>
</dbReference>
<organism evidence="5 6">
    <name type="scientific">Candidatus Muproteobacteria bacterium RIFCSPHIGHO2_01_FULL_65_16</name>
    <dbReference type="NCBI Taxonomy" id="1817764"/>
    <lineage>
        <taxon>Bacteria</taxon>
        <taxon>Pseudomonadati</taxon>
        <taxon>Pseudomonadota</taxon>
        <taxon>Candidatus Muproteobacteria</taxon>
    </lineage>
</organism>
<evidence type="ECO:0000313" key="5">
    <source>
        <dbReference type="EMBL" id="OGI47913.1"/>
    </source>
</evidence>
<sequence length="143" mass="15793">MTAIEGGCHCGNIRWRFTPARPLAELPARRCTCAFCAKHGAFYTSDPGGRLSVEIGKADEVGVYRFGTRTTEPQVCRRCGVMPLILAHIEGRVYGVVNLATAEDLAIPPERIQNVNFEHQTAEERIARRARTWIAQVSVTSHG</sequence>
<dbReference type="SUPFAM" id="SSF51316">
    <property type="entry name" value="Mss4-like"/>
    <property type="match status" value="1"/>
</dbReference>
<evidence type="ECO:0000259" key="4">
    <source>
        <dbReference type="PROSITE" id="PS51891"/>
    </source>
</evidence>
<dbReference type="InterPro" id="IPR052355">
    <property type="entry name" value="CENP-V-like"/>
</dbReference>
<accession>A0A1F6TRZ1</accession>
<dbReference type="AlphaFoldDB" id="A0A1F6TRZ1"/>
<protein>
    <recommendedName>
        <fullName evidence="4">CENP-V/GFA domain-containing protein</fullName>
    </recommendedName>
</protein>
<dbReference type="Gene3D" id="2.170.150.70">
    <property type="match status" value="1"/>
</dbReference>
<dbReference type="PROSITE" id="PS51891">
    <property type="entry name" value="CENP_V_GFA"/>
    <property type="match status" value="1"/>
</dbReference>
<keyword evidence="3" id="KW-0862">Zinc</keyword>
<comment type="caution">
    <text evidence="5">The sequence shown here is derived from an EMBL/GenBank/DDBJ whole genome shotgun (WGS) entry which is preliminary data.</text>
</comment>
<dbReference type="Pfam" id="PF04828">
    <property type="entry name" value="GFA"/>
    <property type="match status" value="1"/>
</dbReference>
<reference evidence="5 6" key="1">
    <citation type="journal article" date="2016" name="Nat. Commun.">
        <title>Thousands of microbial genomes shed light on interconnected biogeochemical processes in an aquifer system.</title>
        <authorList>
            <person name="Anantharaman K."/>
            <person name="Brown C.T."/>
            <person name="Hug L.A."/>
            <person name="Sharon I."/>
            <person name="Castelle C.J."/>
            <person name="Probst A.J."/>
            <person name="Thomas B.C."/>
            <person name="Singh A."/>
            <person name="Wilkins M.J."/>
            <person name="Karaoz U."/>
            <person name="Brodie E.L."/>
            <person name="Williams K.H."/>
            <person name="Hubbard S.S."/>
            <person name="Banfield J.F."/>
        </authorList>
    </citation>
    <scope>NUCLEOTIDE SEQUENCE [LARGE SCALE GENOMIC DNA]</scope>
</reference>
<name>A0A1F6TRZ1_9PROT</name>
<evidence type="ECO:0000256" key="1">
    <source>
        <dbReference type="ARBA" id="ARBA00005495"/>
    </source>
</evidence>
<dbReference type="GO" id="GO:0046872">
    <property type="term" value="F:metal ion binding"/>
    <property type="evidence" value="ECO:0007669"/>
    <property type="project" value="UniProtKB-KW"/>
</dbReference>
<keyword evidence="2" id="KW-0479">Metal-binding</keyword>
<gene>
    <name evidence="5" type="ORF">A2637_03095</name>
</gene>
<dbReference type="EMBL" id="MFSY01000005">
    <property type="protein sequence ID" value="OGI47913.1"/>
    <property type="molecule type" value="Genomic_DNA"/>
</dbReference>
<evidence type="ECO:0000256" key="2">
    <source>
        <dbReference type="ARBA" id="ARBA00022723"/>
    </source>
</evidence>
<comment type="similarity">
    <text evidence="1">Belongs to the Gfa family.</text>
</comment>